<evidence type="ECO:0000256" key="2">
    <source>
        <dbReference type="ARBA" id="ARBA00013699"/>
    </source>
</evidence>
<comment type="pathway">
    <text evidence="1">Protein modification; protein ubiquitination.</text>
</comment>
<proteinExistence type="predicted"/>
<dbReference type="SMART" id="SM00225">
    <property type="entry name" value="BTB"/>
    <property type="match status" value="1"/>
</dbReference>
<evidence type="ECO:0000256" key="5">
    <source>
        <dbReference type="ARBA" id="ARBA00022786"/>
    </source>
</evidence>
<dbReference type="RefSeq" id="XP_016661779.1">
    <property type="nucleotide sequence ID" value="XM_016806290.2"/>
</dbReference>
<sequence length="599" mass="67571">MQNTKQFPKISKCATLKYECKKSSYAKIFKVLKSLRKDEVLCDIKLKTDDGRVICGHKVVLSSASPYFHAMFTNFSEKNQDFVVIRNIDSIALQLLVDFIYFGKIIVTEKNVKVLLPAANFLQVIEVKEKCCDLLATQLRITNCIGTYVLADLHSCKKLLTISESYIQQNFSDVVHSDKCLTLSPEQVANLISSDELIVLTENIVFEFVIRWVKHDLVSRKCILPHLMEYYVRLPLTSLNYIMKNAVEEPLLKNSSNCKDYVNEALYFHSLKPDDPIPQNIRTKPRLGDKVIFVVGSFGILEGHVSTEWYDPKINRWQLLTTIMIPHFLGGLAVVKDNFVVAVGRIGYSLESPNQYVNVLDVSSESPHWKPTTNMLVKRRNLGVGVINDYIYAVGGFDGNSSVNSAEAFDCRTQTWRMISSMSIRRDSVGLGVLNNLLYVVGGQIIQYNDQYNSSIQYLKSVECYYPSIDAWKSVAEMCVPRMAAGVGVLDGILYAVGGYDGKNTHRSAEAYEPSTGVWTTIPDMHLCRYYPVTGVAVLNGLLYVVGGSDKDVSSLDSVEFYNPNTNTWTMVTARLNKPRTFFGVVAIDRSRYFKTKRS</sequence>
<comment type="function">
    <text evidence="7">Probable substrate-specific adapter of an E3 ubiquitin-protein ligase complex which mediates the ubiquitination and subsequent proteasomal degradation of target proteins. May have a role in synapse differentiation and growth.</text>
</comment>
<accession>A0A8R2H6Z1</accession>
<dbReference type="Gene3D" id="3.30.710.10">
    <property type="entry name" value="Potassium Channel Kv1.1, Chain A"/>
    <property type="match status" value="1"/>
</dbReference>
<dbReference type="RefSeq" id="XP_029345537.1">
    <property type="nucleotide sequence ID" value="XM_029489677.1"/>
</dbReference>
<name>A0A8R2H6Z1_ACYPI</name>
<dbReference type="InterPro" id="IPR011705">
    <property type="entry name" value="BACK"/>
</dbReference>
<keyword evidence="10" id="KW-1185">Reference proteome</keyword>
<dbReference type="RefSeq" id="XP_016661781.1">
    <property type="nucleotide sequence ID" value="XM_016806292.2"/>
</dbReference>
<reference evidence="10" key="1">
    <citation type="submission" date="2010-06" db="EMBL/GenBank/DDBJ databases">
        <authorList>
            <person name="Jiang H."/>
            <person name="Abraham K."/>
            <person name="Ali S."/>
            <person name="Alsbrooks S.L."/>
            <person name="Anim B.N."/>
            <person name="Anosike U.S."/>
            <person name="Attaway T."/>
            <person name="Bandaranaike D.P."/>
            <person name="Battles P.K."/>
            <person name="Bell S.N."/>
            <person name="Bell A.V."/>
            <person name="Beltran B."/>
            <person name="Bickham C."/>
            <person name="Bustamante Y."/>
            <person name="Caleb T."/>
            <person name="Canada A."/>
            <person name="Cardenas V."/>
            <person name="Carter K."/>
            <person name="Chacko J."/>
            <person name="Chandrabose M.N."/>
            <person name="Chavez D."/>
            <person name="Chavez A."/>
            <person name="Chen L."/>
            <person name="Chu H.-S."/>
            <person name="Claassen K.J."/>
            <person name="Cockrell R."/>
            <person name="Collins M."/>
            <person name="Cooper J.A."/>
            <person name="Cree A."/>
            <person name="Curry S.M."/>
            <person name="Da Y."/>
            <person name="Dao M.D."/>
            <person name="Das B."/>
            <person name="Davila M.-L."/>
            <person name="Davy-Carroll L."/>
            <person name="Denson S."/>
            <person name="Dinh H."/>
            <person name="Ebong V.E."/>
            <person name="Edwards J.R."/>
            <person name="Egan A."/>
            <person name="El-Daye J."/>
            <person name="Escobedo L."/>
            <person name="Fernandez S."/>
            <person name="Fernando P.R."/>
            <person name="Flagg N."/>
            <person name="Forbes L.D."/>
            <person name="Fowler R.G."/>
            <person name="Fu Q."/>
            <person name="Gabisi R.A."/>
            <person name="Ganer J."/>
            <person name="Garbino Pronczuk A."/>
            <person name="Garcia R.M."/>
            <person name="Garner T."/>
            <person name="Garrett T.E."/>
            <person name="Gonzalez D.A."/>
            <person name="Hamid H."/>
            <person name="Hawkins E.S."/>
            <person name="Hirani K."/>
            <person name="Hogues M.E."/>
            <person name="Hollins B."/>
            <person name="Hsiao C.-H."/>
            <person name="Jabil R."/>
            <person name="James M.L."/>
            <person name="Jhangiani S.N."/>
            <person name="Johnson B."/>
            <person name="Johnson Q."/>
            <person name="Joshi V."/>
            <person name="Kalu J.B."/>
            <person name="Kam C."/>
            <person name="Kashfia A."/>
            <person name="Keebler J."/>
            <person name="Kisamo H."/>
            <person name="Kovar C.L."/>
            <person name="Lago L.A."/>
            <person name="Lai C.-Y."/>
            <person name="Laidlaw J."/>
            <person name="Lara F."/>
            <person name="Le T.-K."/>
            <person name="Lee S.L."/>
            <person name="Legall F.H."/>
            <person name="Lemon S.J."/>
            <person name="Lewis L.R."/>
            <person name="Li B."/>
            <person name="Liu Y."/>
            <person name="Liu Y.-S."/>
            <person name="Lopez J."/>
            <person name="Lozado R.J."/>
            <person name="Lu J."/>
            <person name="Madu R.C."/>
            <person name="Maheshwari M."/>
            <person name="Maheshwari R."/>
            <person name="Malloy K."/>
            <person name="Martinez E."/>
            <person name="Mathew T."/>
            <person name="Mercado I.C."/>
            <person name="Mercado C."/>
            <person name="Meyer B."/>
            <person name="Montgomery K."/>
            <person name="Morgan M.B."/>
            <person name="Munidasa M."/>
            <person name="Nazareth L.V."/>
            <person name="Nelson J."/>
            <person name="Ng B.M."/>
            <person name="Nguyen N.B."/>
            <person name="Nguyen P.Q."/>
            <person name="Nguyen T."/>
            <person name="Obregon M."/>
            <person name="Okwuonu G.O."/>
            <person name="Onwere C.G."/>
            <person name="Orozco G."/>
            <person name="Parra A."/>
            <person name="Patel S."/>
            <person name="Patil S."/>
            <person name="Perez A."/>
            <person name="Perez Y."/>
            <person name="Pham C."/>
            <person name="Primus E.L."/>
            <person name="Pu L.-L."/>
            <person name="Puazo M."/>
            <person name="Qin X."/>
            <person name="Quiroz J.B."/>
            <person name="Reese J."/>
            <person name="Richards S."/>
            <person name="Rives C.M."/>
            <person name="Robberts R."/>
            <person name="Ruiz S.J."/>
            <person name="Ruiz M.J."/>
            <person name="Santibanez J."/>
            <person name="Schneider B.W."/>
            <person name="Sisson I."/>
            <person name="Smith M."/>
            <person name="Sodergren E."/>
            <person name="Song X.-Z."/>
            <person name="Song B.B."/>
            <person name="Summersgill H."/>
            <person name="Thelus R."/>
            <person name="Thornton R.D."/>
            <person name="Trejos Z.Y."/>
            <person name="Usmani K."/>
            <person name="Vattathil S."/>
            <person name="Villasana D."/>
            <person name="Walker D.L."/>
            <person name="Wang S."/>
            <person name="Wang K."/>
            <person name="White C.S."/>
            <person name="Williams A.C."/>
            <person name="Williamson J."/>
            <person name="Wilson K."/>
            <person name="Woghiren I.O."/>
            <person name="Woodworth J.R."/>
            <person name="Worley K.C."/>
            <person name="Wright R.A."/>
            <person name="Wu W."/>
            <person name="Young L."/>
            <person name="Zhang L."/>
            <person name="Zhang J."/>
            <person name="Zhu Y."/>
            <person name="Muzny D.M."/>
            <person name="Weinstock G."/>
            <person name="Gibbs R.A."/>
        </authorList>
    </citation>
    <scope>NUCLEOTIDE SEQUENCE [LARGE SCALE GENOMIC DNA]</scope>
    <source>
        <strain evidence="10">LSR1</strain>
    </source>
</reference>
<dbReference type="AlphaFoldDB" id="A0A8R2H6Z1"/>
<evidence type="ECO:0000313" key="10">
    <source>
        <dbReference type="Proteomes" id="UP000007819"/>
    </source>
</evidence>
<evidence type="ECO:0000256" key="1">
    <source>
        <dbReference type="ARBA" id="ARBA00004906"/>
    </source>
</evidence>
<dbReference type="EnsemblMetazoa" id="XM_016806290.2">
    <property type="protein sequence ID" value="XP_016661779.1"/>
    <property type="gene ID" value="LOC100164063"/>
</dbReference>
<keyword evidence="6" id="KW-0009">Actin-binding</keyword>
<dbReference type="InterPro" id="IPR000210">
    <property type="entry name" value="BTB/POZ_dom"/>
</dbReference>
<organism evidence="9 10">
    <name type="scientific">Acyrthosiphon pisum</name>
    <name type="common">Pea aphid</name>
    <dbReference type="NCBI Taxonomy" id="7029"/>
    <lineage>
        <taxon>Eukaryota</taxon>
        <taxon>Metazoa</taxon>
        <taxon>Ecdysozoa</taxon>
        <taxon>Arthropoda</taxon>
        <taxon>Hexapoda</taxon>
        <taxon>Insecta</taxon>
        <taxon>Pterygota</taxon>
        <taxon>Neoptera</taxon>
        <taxon>Paraneoptera</taxon>
        <taxon>Hemiptera</taxon>
        <taxon>Sternorrhyncha</taxon>
        <taxon>Aphidomorpha</taxon>
        <taxon>Aphidoidea</taxon>
        <taxon>Aphididae</taxon>
        <taxon>Macrosiphini</taxon>
        <taxon>Acyrthosiphon</taxon>
    </lineage>
</organism>
<dbReference type="EnsemblMetazoa" id="XM_016806297.2">
    <property type="protein sequence ID" value="XP_016661786.1"/>
    <property type="gene ID" value="LOC100164063"/>
</dbReference>
<dbReference type="EnsemblMetazoa" id="XM_016806292.2">
    <property type="protein sequence ID" value="XP_016661781.1"/>
    <property type="gene ID" value="LOC100164063"/>
</dbReference>
<dbReference type="GeneID" id="100164063"/>
<reference evidence="9" key="2">
    <citation type="submission" date="2022-06" db="UniProtKB">
        <authorList>
            <consortium name="EnsemblMetazoa"/>
        </authorList>
    </citation>
    <scope>IDENTIFICATION</scope>
</reference>
<dbReference type="EnsemblMetazoa" id="XM_016806293.1">
    <property type="protein sequence ID" value="XP_016661782.1"/>
    <property type="gene ID" value="LOC100164063"/>
</dbReference>
<dbReference type="InterPro" id="IPR011333">
    <property type="entry name" value="SKP1/BTB/POZ_sf"/>
</dbReference>
<dbReference type="PANTHER" id="PTHR24412:SF466">
    <property type="entry name" value="RING CANAL KELCH PROTEIN"/>
    <property type="match status" value="1"/>
</dbReference>
<dbReference type="EnsemblMetazoa" id="XM_029489676.1">
    <property type="protein sequence ID" value="XP_029345536.1"/>
    <property type="gene ID" value="LOC100164063"/>
</dbReference>
<dbReference type="InterPro" id="IPR015915">
    <property type="entry name" value="Kelch-typ_b-propeller"/>
</dbReference>
<keyword evidence="4" id="KW-0677">Repeat</keyword>
<dbReference type="RefSeq" id="XP_016661783.1">
    <property type="nucleotide sequence ID" value="XM_016806294.1"/>
</dbReference>
<dbReference type="EnsemblMetazoa" id="XM_016806294.1">
    <property type="protein sequence ID" value="XP_016661783.1"/>
    <property type="gene ID" value="LOC100164063"/>
</dbReference>
<evidence type="ECO:0000256" key="4">
    <source>
        <dbReference type="ARBA" id="ARBA00022737"/>
    </source>
</evidence>
<dbReference type="KEGG" id="api:100164063"/>
<dbReference type="Pfam" id="PF00651">
    <property type="entry name" value="BTB"/>
    <property type="match status" value="1"/>
</dbReference>
<dbReference type="FunFam" id="1.25.40.420:FF:000001">
    <property type="entry name" value="Kelch-like family member 12"/>
    <property type="match status" value="1"/>
</dbReference>
<dbReference type="InterPro" id="IPR006652">
    <property type="entry name" value="Kelch_1"/>
</dbReference>
<evidence type="ECO:0000256" key="3">
    <source>
        <dbReference type="ARBA" id="ARBA00022441"/>
    </source>
</evidence>
<dbReference type="EnsemblMetazoa" id="XM_016806296.2">
    <property type="protein sequence ID" value="XP_016661785.1"/>
    <property type="gene ID" value="LOC100164063"/>
</dbReference>
<dbReference type="RefSeq" id="XP_016661785.1">
    <property type="nucleotide sequence ID" value="XM_016806296.2"/>
</dbReference>
<evidence type="ECO:0000256" key="7">
    <source>
        <dbReference type="ARBA" id="ARBA00043912"/>
    </source>
</evidence>
<dbReference type="Pfam" id="PF07707">
    <property type="entry name" value="BACK"/>
    <property type="match status" value="1"/>
</dbReference>
<feature type="domain" description="BTB" evidence="8">
    <location>
        <begin position="42"/>
        <end position="109"/>
    </location>
</feature>
<dbReference type="RefSeq" id="XP_029345536.1">
    <property type="nucleotide sequence ID" value="XM_029489676.1"/>
</dbReference>
<dbReference type="Gene3D" id="2.120.10.80">
    <property type="entry name" value="Kelch-type beta propeller"/>
    <property type="match status" value="1"/>
</dbReference>
<dbReference type="PROSITE" id="PS50097">
    <property type="entry name" value="BTB"/>
    <property type="match status" value="1"/>
</dbReference>
<dbReference type="GO" id="GO:0003779">
    <property type="term" value="F:actin binding"/>
    <property type="evidence" value="ECO:0007669"/>
    <property type="project" value="UniProtKB-KW"/>
</dbReference>
<dbReference type="PIRSF" id="PIRSF037037">
    <property type="entry name" value="Kelch-like_protein_gigaxonin"/>
    <property type="match status" value="1"/>
</dbReference>
<dbReference type="PANTHER" id="PTHR24412">
    <property type="entry name" value="KELCH PROTEIN"/>
    <property type="match status" value="1"/>
</dbReference>
<dbReference type="Gene3D" id="1.25.40.420">
    <property type="match status" value="1"/>
</dbReference>
<dbReference type="SUPFAM" id="SSF54695">
    <property type="entry name" value="POZ domain"/>
    <property type="match status" value="1"/>
</dbReference>
<dbReference type="RefSeq" id="XP_016661786.1">
    <property type="nucleotide sequence ID" value="XM_016806297.2"/>
</dbReference>
<keyword evidence="5" id="KW-0833">Ubl conjugation pathway</keyword>
<keyword evidence="3" id="KW-0880">Kelch repeat</keyword>
<dbReference type="OrthoDB" id="45365at2759"/>
<evidence type="ECO:0000256" key="6">
    <source>
        <dbReference type="ARBA" id="ARBA00023203"/>
    </source>
</evidence>
<dbReference type="SUPFAM" id="SSF117281">
    <property type="entry name" value="Kelch motif"/>
    <property type="match status" value="1"/>
</dbReference>
<dbReference type="SMART" id="SM00612">
    <property type="entry name" value="Kelch"/>
    <property type="match status" value="5"/>
</dbReference>
<dbReference type="InterPro" id="IPR017096">
    <property type="entry name" value="BTB-kelch_protein"/>
</dbReference>
<dbReference type="Pfam" id="PF01344">
    <property type="entry name" value="Kelch_1"/>
    <property type="match status" value="4"/>
</dbReference>
<dbReference type="RefSeq" id="XP_016661782.1">
    <property type="nucleotide sequence ID" value="XM_016806293.1"/>
</dbReference>
<protein>
    <recommendedName>
        <fullName evidence="2">Kelch-like protein diablo</fullName>
    </recommendedName>
</protein>
<dbReference type="RefSeq" id="XP_016661780.1">
    <property type="nucleotide sequence ID" value="XM_016806291.2"/>
</dbReference>
<dbReference type="EnsemblMetazoa" id="XM_029489677.1">
    <property type="protein sequence ID" value="XP_029345537.1"/>
    <property type="gene ID" value="LOC100164063"/>
</dbReference>
<dbReference type="EnsemblMetazoa" id="XM_016806291.2">
    <property type="protein sequence ID" value="XP_016661780.1"/>
    <property type="gene ID" value="LOC100164063"/>
</dbReference>
<evidence type="ECO:0000313" key="9">
    <source>
        <dbReference type="EnsemblMetazoa" id="XP_016661783.1"/>
    </source>
</evidence>
<evidence type="ECO:0000259" key="8">
    <source>
        <dbReference type="PROSITE" id="PS50097"/>
    </source>
</evidence>
<dbReference type="SMART" id="SM00875">
    <property type="entry name" value="BACK"/>
    <property type="match status" value="1"/>
</dbReference>
<dbReference type="Proteomes" id="UP000007819">
    <property type="component" value="Chromosome A2"/>
</dbReference>